<gene>
    <name evidence="1" type="ORF">LCGC14_3066190</name>
</gene>
<reference evidence="1" key="1">
    <citation type="journal article" date="2015" name="Nature">
        <title>Complex archaea that bridge the gap between prokaryotes and eukaryotes.</title>
        <authorList>
            <person name="Spang A."/>
            <person name="Saw J.H."/>
            <person name="Jorgensen S.L."/>
            <person name="Zaremba-Niedzwiedzka K."/>
            <person name="Martijn J."/>
            <person name="Lind A.E."/>
            <person name="van Eijk R."/>
            <person name="Schleper C."/>
            <person name="Guy L."/>
            <person name="Ettema T.J."/>
        </authorList>
    </citation>
    <scope>NUCLEOTIDE SEQUENCE</scope>
</reference>
<organism evidence="1">
    <name type="scientific">marine sediment metagenome</name>
    <dbReference type="NCBI Taxonomy" id="412755"/>
    <lineage>
        <taxon>unclassified sequences</taxon>
        <taxon>metagenomes</taxon>
        <taxon>ecological metagenomes</taxon>
    </lineage>
</organism>
<dbReference type="EMBL" id="LAZR01065078">
    <property type="protein sequence ID" value="KKK56271.1"/>
    <property type="molecule type" value="Genomic_DNA"/>
</dbReference>
<protein>
    <submittedName>
        <fullName evidence="1">Uncharacterized protein</fullName>
    </submittedName>
</protein>
<sequence length="134" mass="14959">MSEVFVWPEGSAYIYTGAGAQSALASYAQDVQLTLSRTWHKYRPPRATTYTKYVIAQEARLTIGQLYSQKELLFMFESATGGMHVHLKHLIGSVGTTAGFRLYSGEFNVLSFNGRSDSPFSVSVEGTFNHWSVY</sequence>
<comment type="caution">
    <text evidence="1">The sequence shown here is derived from an EMBL/GenBank/DDBJ whole genome shotgun (WGS) entry which is preliminary data.</text>
</comment>
<evidence type="ECO:0000313" key="1">
    <source>
        <dbReference type="EMBL" id="KKK56271.1"/>
    </source>
</evidence>
<proteinExistence type="predicted"/>
<accession>A0A0F8Z832</accession>
<dbReference type="AlphaFoldDB" id="A0A0F8Z832"/>
<name>A0A0F8Z832_9ZZZZ</name>